<keyword evidence="2 3" id="KW-0067">ATP-binding</keyword>
<dbReference type="EMBL" id="LQMQ01000016">
    <property type="protein sequence ID" value="KUO41724.1"/>
    <property type="molecule type" value="Genomic_DNA"/>
</dbReference>
<dbReference type="InterPro" id="IPR054374">
    <property type="entry name" value="AF1548-like_C"/>
</dbReference>
<dbReference type="AlphaFoldDB" id="A0A147JYP2"/>
<evidence type="ECO:0000256" key="2">
    <source>
        <dbReference type="ARBA" id="ARBA00022840"/>
    </source>
</evidence>
<dbReference type="Proteomes" id="UP000074294">
    <property type="component" value="Unassembled WGS sequence"/>
</dbReference>
<dbReference type="Pfam" id="PF04471">
    <property type="entry name" value="Mrr_cat"/>
    <property type="match status" value="1"/>
</dbReference>
<evidence type="ECO:0000256" key="3">
    <source>
        <dbReference type="PROSITE-ProRule" id="PRU00492"/>
    </source>
</evidence>
<protein>
    <recommendedName>
        <fullName evidence="4">ATP-cone domain-containing protein</fullName>
    </recommendedName>
</protein>
<comment type="caution">
    <text evidence="5">The sequence shown here is derived from an EMBL/GenBank/DDBJ whole genome shotgun (WGS) entry which is preliminary data.</text>
</comment>
<evidence type="ECO:0000259" key="4">
    <source>
        <dbReference type="PROSITE" id="PS51161"/>
    </source>
</evidence>
<organism evidence="5 6">
    <name type="scientific">Hadarchaeum yellowstonense</name>
    <dbReference type="NCBI Taxonomy" id="1776334"/>
    <lineage>
        <taxon>Archaea</taxon>
        <taxon>Methanobacteriati</taxon>
        <taxon>Candidatus Hadarchaeota</taxon>
        <taxon>Candidatus Hadarchaeia</taxon>
        <taxon>Candidatus Hadarchaeales</taxon>
        <taxon>Candidatus Hadarchaeaceae</taxon>
        <taxon>Candidatus Hadarchaeum</taxon>
    </lineage>
</organism>
<reference evidence="5 6" key="1">
    <citation type="journal article" date="2016" name="Nat. Microbiol.">
        <title>Genomic inference of the metabolism of cosmopolitan subsurface Archaea, Hadesarchaea.</title>
        <authorList>
            <person name="Baker B.J."/>
            <person name="Saw J.H."/>
            <person name="Lind A.E."/>
            <person name="Lazar C.S."/>
            <person name="Hinrichs K.-U."/>
            <person name="Teske A.P."/>
            <person name="Ettema T.J."/>
        </authorList>
    </citation>
    <scope>NUCLEOTIDE SEQUENCE [LARGE SCALE GENOMIC DNA]</scope>
</reference>
<dbReference type="Pfam" id="PF03477">
    <property type="entry name" value="ATP-cone"/>
    <property type="match status" value="1"/>
</dbReference>
<evidence type="ECO:0000256" key="1">
    <source>
        <dbReference type="ARBA" id="ARBA00022741"/>
    </source>
</evidence>
<dbReference type="Gene3D" id="1.10.150.20">
    <property type="entry name" value="5' to 3' exonuclease, C-terminal subdomain"/>
    <property type="match status" value="1"/>
</dbReference>
<dbReference type="InterPro" id="IPR011856">
    <property type="entry name" value="tRNA_endonuc-like_dom_sf"/>
</dbReference>
<proteinExistence type="predicted"/>
<dbReference type="InterPro" id="IPR011335">
    <property type="entry name" value="Restrct_endonuc-II-like"/>
</dbReference>
<dbReference type="PROSITE" id="PS51161">
    <property type="entry name" value="ATP_CONE"/>
    <property type="match status" value="1"/>
</dbReference>
<dbReference type="GO" id="GO:0003677">
    <property type="term" value="F:DNA binding"/>
    <property type="evidence" value="ECO:0007669"/>
    <property type="project" value="InterPro"/>
</dbReference>
<keyword evidence="1 3" id="KW-0547">Nucleotide-binding</keyword>
<dbReference type="Gene3D" id="3.40.1350.10">
    <property type="match status" value="1"/>
</dbReference>
<sequence>MRVIKADGSIENFRPEKILHTLRRSGLSEADAKRVLDQVTKTLYDGISTKEILNRVKTVLRREQLRAAMRYDLKGAIIRLGPTGYPFENFVARILEYYGYWTKLRTMVEGELLNHEIDIIAEKVAGRKIRCMVECKFHNSPGGVVDVKDVLYTYARFLDINEGGAKGKGARFDEVWLVSNTRVSTEAIKYANGKGMRLLCWRCGGGVCPLGMSLEKVIESKGLYPVTILRSCDRETFEKLFRANVILARELLSCDLNQLRRKTQLKEEKIRRLASEAKQLFL</sequence>
<gene>
    <name evidence="5" type="ORF">APZ16_04835</name>
</gene>
<dbReference type="Pfam" id="PF22357">
    <property type="entry name" value="AF1548-like_C"/>
    <property type="match status" value="1"/>
</dbReference>
<dbReference type="InterPro" id="IPR007560">
    <property type="entry name" value="Restrct_endonuc_IV_Mrr"/>
</dbReference>
<evidence type="ECO:0000313" key="6">
    <source>
        <dbReference type="Proteomes" id="UP000074294"/>
    </source>
</evidence>
<dbReference type="GO" id="GO:0004519">
    <property type="term" value="F:endonuclease activity"/>
    <property type="evidence" value="ECO:0007669"/>
    <property type="project" value="InterPro"/>
</dbReference>
<accession>A0A147JYP2</accession>
<name>A0A147JYP2_HADYE</name>
<evidence type="ECO:0000313" key="5">
    <source>
        <dbReference type="EMBL" id="KUO41724.1"/>
    </source>
</evidence>
<feature type="domain" description="ATP-cone" evidence="4">
    <location>
        <begin position="1"/>
        <end position="105"/>
    </location>
</feature>
<dbReference type="GO" id="GO:0005524">
    <property type="term" value="F:ATP binding"/>
    <property type="evidence" value="ECO:0007669"/>
    <property type="project" value="UniProtKB-UniRule"/>
</dbReference>
<dbReference type="SUPFAM" id="SSF52980">
    <property type="entry name" value="Restriction endonuclease-like"/>
    <property type="match status" value="1"/>
</dbReference>
<dbReference type="GO" id="GO:0009307">
    <property type="term" value="P:DNA restriction-modification system"/>
    <property type="evidence" value="ECO:0007669"/>
    <property type="project" value="InterPro"/>
</dbReference>
<dbReference type="InterPro" id="IPR005144">
    <property type="entry name" value="ATP-cone_dom"/>
</dbReference>